<keyword evidence="6" id="KW-0798">TonB box</keyword>
<evidence type="ECO:0000259" key="11">
    <source>
        <dbReference type="Pfam" id="PF00593"/>
    </source>
</evidence>
<dbReference type="Proteomes" id="UP000718593">
    <property type="component" value="Unassembled WGS sequence"/>
</dbReference>
<evidence type="ECO:0000256" key="7">
    <source>
        <dbReference type="ARBA" id="ARBA00023136"/>
    </source>
</evidence>
<evidence type="ECO:0000313" key="12">
    <source>
        <dbReference type="EMBL" id="MBF1165252.1"/>
    </source>
</evidence>
<keyword evidence="4 9" id="KW-0812">Transmembrane</keyword>
<feature type="non-terminal residue" evidence="12">
    <location>
        <position position="1"/>
    </location>
</feature>
<dbReference type="EMBL" id="JABZMI010000174">
    <property type="protein sequence ID" value="MBF1165252.1"/>
    <property type="molecule type" value="Genomic_DNA"/>
</dbReference>
<dbReference type="PANTHER" id="PTHR30069">
    <property type="entry name" value="TONB-DEPENDENT OUTER MEMBRANE RECEPTOR"/>
    <property type="match status" value="1"/>
</dbReference>
<dbReference type="AlphaFoldDB" id="A0A930BUY4"/>
<dbReference type="Gene3D" id="2.40.170.20">
    <property type="entry name" value="TonB-dependent receptor, beta-barrel domain"/>
    <property type="match status" value="1"/>
</dbReference>
<comment type="similarity">
    <text evidence="9">Belongs to the TonB-dependent receptor family.</text>
</comment>
<evidence type="ECO:0000256" key="8">
    <source>
        <dbReference type="ARBA" id="ARBA00023237"/>
    </source>
</evidence>
<dbReference type="InterPro" id="IPR036942">
    <property type="entry name" value="Beta-barrel_TonB_sf"/>
</dbReference>
<name>A0A930BUY4_9RHOO</name>
<keyword evidence="7 9" id="KW-0472">Membrane</keyword>
<proteinExistence type="inferred from homology"/>
<accession>A0A930BUY4</accession>
<keyword evidence="5" id="KW-0732">Signal</keyword>
<dbReference type="InterPro" id="IPR000531">
    <property type="entry name" value="Beta-barrel_TonB"/>
</dbReference>
<evidence type="ECO:0000256" key="4">
    <source>
        <dbReference type="ARBA" id="ARBA00022692"/>
    </source>
</evidence>
<feature type="domain" description="TonB-dependent receptor-like beta-barrel" evidence="11">
    <location>
        <begin position="1"/>
        <end position="254"/>
    </location>
</feature>
<evidence type="ECO:0000256" key="5">
    <source>
        <dbReference type="ARBA" id="ARBA00022729"/>
    </source>
</evidence>
<gene>
    <name evidence="12" type="ORF">HXL68_09430</name>
</gene>
<keyword evidence="2 9" id="KW-0813">Transport</keyword>
<evidence type="ECO:0000313" key="13">
    <source>
        <dbReference type="Proteomes" id="UP000718593"/>
    </source>
</evidence>
<dbReference type="GO" id="GO:0044718">
    <property type="term" value="P:siderophore transmembrane transport"/>
    <property type="evidence" value="ECO:0007669"/>
    <property type="project" value="TreeGrafter"/>
</dbReference>
<comment type="subcellular location">
    <subcellularLocation>
        <location evidence="1 9">Cell outer membrane</location>
        <topology evidence="1 9">Multi-pass membrane protein</topology>
    </subcellularLocation>
</comment>
<dbReference type="SUPFAM" id="SSF56935">
    <property type="entry name" value="Porins"/>
    <property type="match status" value="1"/>
</dbReference>
<dbReference type="PROSITE" id="PS52016">
    <property type="entry name" value="TONB_DEPENDENT_REC_3"/>
    <property type="match status" value="1"/>
</dbReference>
<keyword evidence="3 9" id="KW-1134">Transmembrane beta strand</keyword>
<keyword evidence="8 9" id="KW-0998">Cell outer membrane</keyword>
<dbReference type="InterPro" id="IPR039426">
    <property type="entry name" value="TonB-dep_rcpt-like"/>
</dbReference>
<comment type="caution">
    <text evidence="12">The sequence shown here is derived from an EMBL/GenBank/DDBJ whole genome shotgun (WGS) entry which is preliminary data.</text>
</comment>
<dbReference type="Pfam" id="PF00593">
    <property type="entry name" value="TonB_dep_Rec_b-barrel"/>
    <property type="match status" value="1"/>
</dbReference>
<protein>
    <submittedName>
        <fullName evidence="12">TonB-dependent receptor</fullName>
    </submittedName>
</protein>
<feature type="region of interest" description="Disordered" evidence="10">
    <location>
        <begin position="1"/>
        <end position="32"/>
    </location>
</feature>
<evidence type="ECO:0000256" key="3">
    <source>
        <dbReference type="ARBA" id="ARBA00022452"/>
    </source>
</evidence>
<evidence type="ECO:0000256" key="2">
    <source>
        <dbReference type="ARBA" id="ARBA00022448"/>
    </source>
</evidence>
<organism evidence="12 13">
    <name type="scientific">Dechloromonas agitata</name>
    <dbReference type="NCBI Taxonomy" id="73030"/>
    <lineage>
        <taxon>Bacteria</taxon>
        <taxon>Pseudomonadati</taxon>
        <taxon>Pseudomonadota</taxon>
        <taxon>Betaproteobacteria</taxon>
        <taxon>Rhodocyclales</taxon>
        <taxon>Azonexaceae</taxon>
        <taxon>Dechloromonas</taxon>
    </lineage>
</organism>
<dbReference type="GO" id="GO:0009279">
    <property type="term" value="C:cell outer membrane"/>
    <property type="evidence" value="ECO:0007669"/>
    <property type="project" value="UniProtKB-SubCell"/>
</dbReference>
<evidence type="ECO:0000256" key="9">
    <source>
        <dbReference type="PROSITE-ProRule" id="PRU01360"/>
    </source>
</evidence>
<keyword evidence="12" id="KW-0675">Receptor</keyword>
<reference evidence="12" key="1">
    <citation type="submission" date="2020-04" db="EMBL/GenBank/DDBJ databases">
        <title>Deep metagenomics examines the oral microbiome during advanced dental caries in children, revealing novel taxa and co-occurrences with host molecules.</title>
        <authorList>
            <person name="Baker J.L."/>
            <person name="Morton J.T."/>
            <person name="Dinis M."/>
            <person name="Alvarez R."/>
            <person name="Tran N.C."/>
            <person name="Knight R."/>
            <person name="Edlund A."/>
        </authorList>
    </citation>
    <scope>NUCLEOTIDE SEQUENCE</scope>
    <source>
        <strain evidence="12">JCVI_32_bin.24</strain>
    </source>
</reference>
<evidence type="ECO:0000256" key="10">
    <source>
        <dbReference type="SAM" id="MobiDB-lite"/>
    </source>
</evidence>
<dbReference type="PANTHER" id="PTHR30069:SF53">
    <property type="entry name" value="COLICIN I RECEPTOR-RELATED"/>
    <property type="match status" value="1"/>
</dbReference>
<evidence type="ECO:0000256" key="1">
    <source>
        <dbReference type="ARBA" id="ARBA00004571"/>
    </source>
</evidence>
<sequence length="278" mass="31110">GVRQEKWQATGGEIYTPGLGQNSMRDREESGTSPKLALAWQATPDWMLRASLGKAFRFPTVTELYQTESTNTTTRISDPNLKPEKIFAKDLTAEGAVGGGVLRLSLFEEIVRDALYSFTDYSLVTRNQNIDKLRVRGAEVAFVAPEVMRGLDLTASLTYARSKVLENHLNPASVGKWVVRVPDWRASLLAVYRFNDQLSGSLGYKYSGKQYNNADNSDQWPDTFGGNSSFSTVDAKVSYRFAKGMTAALGVDNLTNEKYYAFHPYPQRTFHGEIRVDY</sequence>
<evidence type="ECO:0000256" key="6">
    <source>
        <dbReference type="ARBA" id="ARBA00023077"/>
    </source>
</evidence>
<dbReference type="GO" id="GO:0015344">
    <property type="term" value="F:siderophore uptake transmembrane transporter activity"/>
    <property type="evidence" value="ECO:0007669"/>
    <property type="project" value="TreeGrafter"/>
</dbReference>